<dbReference type="AlphaFoldDB" id="A0A444X5F9"/>
<dbReference type="InterPro" id="IPR018289">
    <property type="entry name" value="MULE_transposase_dom"/>
</dbReference>
<dbReference type="PANTHER" id="PTHR47718:SF13">
    <property type="entry name" value="OS09G0290500 PROTEIN"/>
    <property type="match status" value="1"/>
</dbReference>
<accession>A0A444X5F9</accession>
<gene>
    <name evidence="2" type="ORF">Ahy_B10g104321</name>
</gene>
<dbReference type="Proteomes" id="UP000289738">
    <property type="component" value="Chromosome B10"/>
</dbReference>
<dbReference type="EMBL" id="SDMP01000020">
    <property type="protein sequence ID" value="RYQ84833.1"/>
    <property type="molecule type" value="Genomic_DNA"/>
</dbReference>
<organism evidence="2 3">
    <name type="scientific">Arachis hypogaea</name>
    <name type="common">Peanut</name>
    <dbReference type="NCBI Taxonomy" id="3818"/>
    <lineage>
        <taxon>Eukaryota</taxon>
        <taxon>Viridiplantae</taxon>
        <taxon>Streptophyta</taxon>
        <taxon>Embryophyta</taxon>
        <taxon>Tracheophyta</taxon>
        <taxon>Spermatophyta</taxon>
        <taxon>Magnoliopsida</taxon>
        <taxon>eudicotyledons</taxon>
        <taxon>Gunneridae</taxon>
        <taxon>Pentapetalae</taxon>
        <taxon>rosids</taxon>
        <taxon>fabids</taxon>
        <taxon>Fabales</taxon>
        <taxon>Fabaceae</taxon>
        <taxon>Papilionoideae</taxon>
        <taxon>50 kb inversion clade</taxon>
        <taxon>dalbergioids sensu lato</taxon>
        <taxon>Dalbergieae</taxon>
        <taxon>Pterocarpus clade</taxon>
        <taxon>Arachis</taxon>
    </lineage>
</organism>
<comment type="caution">
    <text evidence="2">The sequence shown here is derived from an EMBL/GenBank/DDBJ whole genome shotgun (WGS) entry which is preliminary data.</text>
</comment>
<evidence type="ECO:0000313" key="2">
    <source>
        <dbReference type="EMBL" id="RYQ84833.1"/>
    </source>
</evidence>
<evidence type="ECO:0000259" key="1">
    <source>
        <dbReference type="Pfam" id="PF10551"/>
    </source>
</evidence>
<sequence>MLFYLIRFTTQTVSVHNGFFFWCPLQVQFGFWFFCGCESPWSVDTSWMYFDENYLNVEYWLCCMGGKSPKRIFTDQCASIQRAIETCMPTTIHRWCIWHIMKKILHKLNSYKRHEEIEQEMSHVIWNLFTKEAFDRN</sequence>
<keyword evidence="3" id="KW-1185">Reference proteome</keyword>
<protein>
    <recommendedName>
        <fullName evidence="1">MULE transposase domain-containing protein</fullName>
    </recommendedName>
</protein>
<name>A0A444X5F9_ARAHY</name>
<dbReference type="PANTHER" id="PTHR47718">
    <property type="entry name" value="OS01G0519700 PROTEIN"/>
    <property type="match status" value="1"/>
</dbReference>
<reference evidence="2 3" key="1">
    <citation type="submission" date="2019-01" db="EMBL/GenBank/DDBJ databases">
        <title>Sequencing of cultivated peanut Arachis hypogaea provides insights into genome evolution and oil improvement.</title>
        <authorList>
            <person name="Chen X."/>
        </authorList>
    </citation>
    <scope>NUCLEOTIDE SEQUENCE [LARGE SCALE GENOMIC DNA]</scope>
    <source>
        <strain evidence="3">cv. Fuhuasheng</strain>
        <tissue evidence="2">Leaves</tissue>
    </source>
</reference>
<feature type="domain" description="MULE transposase" evidence="1">
    <location>
        <begin position="57"/>
        <end position="103"/>
    </location>
</feature>
<evidence type="ECO:0000313" key="3">
    <source>
        <dbReference type="Proteomes" id="UP000289738"/>
    </source>
</evidence>
<dbReference type="Pfam" id="PF10551">
    <property type="entry name" value="MULE"/>
    <property type="match status" value="1"/>
</dbReference>
<proteinExistence type="predicted"/>